<evidence type="ECO:0000256" key="5">
    <source>
        <dbReference type="PIRSR" id="PIRSR001227-2"/>
    </source>
</evidence>
<reference evidence="6 7" key="1">
    <citation type="submission" date="2020-01" db="EMBL/GenBank/DDBJ databases">
        <title>Bacteria diversity of Porities sp.</title>
        <authorList>
            <person name="Wang G."/>
        </authorList>
    </citation>
    <scope>NUCLEOTIDE SEQUENCE [LARGE SCALE GENOMIC DNA]</scope>
    <source>
        <strain evidence="6 7">R33</strain>
    </source>
</reference>
<dbReference type="AlphaFoldDB" id="A0A6L9EEH8"/>
<name>A0A6L9EEH8_9FLAO</name>
<dbReference type="PIRSF" id="PIRSF001227">
    <property type="entry name" value="Pen_acylase"/>
    <property type="match status" value="1"/>
</dbReference>
<feature type="binding site" evidence="5">
    <location>
        <position position="322"/>
    </location>
    <ligand>
        <name>Ca(2+)</name>
        <dbReference type="ChEBI" id="CHEBI:29108"/>
    </ligand>
</feature>
<dbReference type="InterPro" id="IPR002692">
    <property type="entry name" value="S45"/>
</dbReference>
<dbReference type="GO" id="GO:0046872">
    <property type="term" value="F:metal ion binding"/>
    <property type="evidence" value="ECO:0007669"/>
    <property type="project" value="UniProtKB-KW"/>
</dbReference>
<keyword evidence="2" id="KW-0378">Hydrolase</keyword>
<keyword evidence="3" id="KW-0865">Zymogen</keyword>
<accession>A0A6L9EEH8</accession>
<dbReference type="Gene3D" id="3.60.20.10">
    <property type="entry name" value="Glutamine Phosphoribosylpyrophosphate, subunit 1, domain 1"/>
    <property type="match status" value="1"/>
</dbReference>
<dbReference type="Pfam" id="PF01804">
    <property type="entry name" value="Penicil_amidase"/>
    <property type="match status" value="1"/>
</dbReference>
<organism evidence="6 7">
    <name type="scientific">Poritiphilus flavus</name>
    <dbReference type="NCBI Taxonomy" id="2697053"/>
    <lineage>
        <taxon>Bacteria</taxon>
        <taxon>Pseudomonadati</taxon>
        <taxon>Bacteroidota</taxon>
        <taxon>Flavobacteriia</taxon>
        <taxon>Flavobacteriales</taxon>
        <taxon>Flavobacteriaceae</taxon>
        <taxon>Poritiphilus</taxon>
    </lineage>
</organism>
<dbReference type="InterPro" id="IPR043146">
    <property type="entry name" value="Penicillin_amidase_N_B-knob"/>
</dbReference>
<gene>
    <name evidence="6" type="ORF">GTQ38_13695</name>
</gene>
<dbReference type="InterPro" id="IPR023343">
    <property type="entry name" value="Penicillin_amidase_dom1"/>
</dbReference>
<dbReference type="PANTHER" id="PTHR34218:SF5">
    <property type="entry name" value="PENICILLIN ACYLASE FAMILY PROTEIN"/>
    <property type="match status" value="1"/>
</dbReference>
<dbReference type="GO" id="GO:0016811">
    <property type="term" value="F:hydrolase activity, acting on carbon-nitrogen (but not peptide) bonds, in linear amides"/>
    <property type="evidence" value="ECO:0007669"/>
    <property type="project" value="InterPro"/>
</dbReference>
<protein>
    <submittedName>
        <fullName evidence="6">Penicillin acylase family protein</fullName>
    </submittedName>
</protein>
<comment type="caution">
    <text evidence="6">The sequence shown here is derived from an EMBL/GenBank/DDBJ whole genome shotgun (WGS) entry which is preliminary data.</text>
</comment>
<dbReference type="PANTHER" id="PTHR34218">
    <property type="entry name" value="PEPTIDASE S45 PENICILLIN AMIDASE"/>
    <property type="match status" value="1"/>
</dbReference>
<comment type="cofactor">
    <cofactor evidence="5">
        <name>Ca(2+)</name>
        <dbReference type="ChEBI" id="CHEBI:29108"/>
    </cofactor>
    <text evidence="5">Binds 1 Ca(2+) ion per dimer.</text>
</comment>
<dbReference type="InterPro" id="IPR043147">
    <property type="entry name" value="Penicillin_amidase_A-knob"/>
</dbReference>
<sequence>MKKLKRFGLVLLALLLLLVIATVVLFLKLKPDYDGTESMANLSGAVEVYFDPHGIPHIYAQNEEDAFRTLGYVHAQDRLWQMELLRRVARGGLSEVFGKDLIQTDKFFLALGIDENSNKAVGLLSPDSETAILSQAYLDGINEFIANGPTPVEFYLTGLEKTEFTLVDVYNAMGYMAFSFAMAHKTDPLLTEIREKLGPDYLKDLGIDIGPELERIPNHKPRLTDSTLNLLSAVTDRAMEKLPVPQFIGSNSWVLGPEKTANGKVILANDPHIGFAQPSVWYEAHLVTPDFEKYGYHMAGIPFPILAHDRNLAFGMTMFQNDDLNFYYEQQNPNDSTKYRSPDGWKEYETLSRQIVVKDSGSVTFTYRKTAHGPLMNGIAAELKESDPVSMSWMYTKGENKLLEALYGMSHADDLESFRINLPNVHAPGLNIMYGDANGNIGWFATAKLYLMPDGTHTKFILDGSSTKDEPLRYLDNSENPRAINPRSHYVYSANNQPDSITGGLYPGYYLPEDRAKRIVQLLDSTDNWDLRQVSEMMLDVTSSVSPEVVKNLAKSVDVKQLSDDQIKKLDRLSAWNGDFPLNSIAASVYQRWISFLLRDIFMDELGEEGFNQLLRTHLYKRLIASMAKMENSIWWDDVNSEDSVETRKDIITRSLVRAIESLEMEFGEDGASWTWDKLHTLEHNHPIGRVEALRSFFNVGPFPIEGTRGVINNMSFTDNTEGGYNVSSGPSTRRIIDFSDIENSVSILPTGQSGNPFSRYYQDQAVLYNKGEFRKMLMNKEEIVETSNSLLIFNPRD</sequence>
<keyword evidence="7" id="KW-1185">Reference proteome</keyword>
<dbReference type="Gene3D" id="1.10.1400.10">
    <property type="match status" value="1"/>
</dbReference>
<evidence type="ECO:0000313" key="6">
    <source>
        <dbReference type="EMBL" id="NAS13063.1"/>
    </source>
</evidence>
<feature type="active site" description="Nucleophile" evidence="4">
    <location>
        <position position="250"/>
    </location>
</feature>
<dbReference type="Proteomes" id="UP000475249">
    <property type="component" value="Unassembled WGS sequence"/>
</dbReference>
<dbReference type="EMBL" id="WXYO01000006">
    <property type="protein sequence ID" value="NAS13063.1"/>
    <property type="molecule type" value="Genomic_DNA"/>
</dbReference>
<evidence type="ECO:0000313" key="7">
    <source>
        <dbReference type="Proteomes" id="UP000475249"/>
    </source>
</evidence>
<dbReference type="InterPro" id="IPR014395">
    <property type="entry name" value="Pen/GL7ACA/AHL_acylase"/>
</dbReference>
<evidence type="ECO:0000256" key="4">
    <source>
        <dbReference type="PIRSR" id="PIRSR001227-1"/>
    </source>
</evidence>
<keyword evidence="5" id="KW-0106">Calcium</keyword>
<dbReference type="Gene3D" id="2.30.120.10">
    <property type="match status" value="1"/>
</dbReference>
<proteinExistence type="inferred from homology"/>
<dbReference type="CDD" id="cd03747">
    <property type="entry name" value="Ntn_PGA_like"/>
    <property type="match status" value="1"/>
</dbReference>
<evidence type="ECO:0000256" key="1">
    <source>
        <dbReference type="ARBA" id="ARBA00006586"/>
    </source>
</evidence>
<dbReference type="InterPro" id="IPR029055">
    <property type="entry name" value="Ntn_hydrolases_N"/>
</dbReference>
<dbReference type="GO" id="GO:0017000">
    <property type="term" value="P:antibiotic biosynthetic process"/>
    <property type="evidence" value="ECO:0007669"/>
    <property type="project" value="InterPro"/>
</dbReference>
<keyword evidence="5" id="KW-0479">Metal-binding</keyword>
<comment type="similarity">
    <text evidence="1">Belongs to the peptidase S45 family.</text>
</comment>
<dbReference type="RefSeq" id="WP_161436106.1">
    <property type="nucleotide sequence ID" value="NZ_WXYO01000006.1"/>
</dbReference>
<evidence type="ECO:0000256" key="2">
    <source>
        <dbReference type="ARBA" id="ARBA00022801"/>
    </source>
</evidence>
<dbReference type="SUPFAM" id="SSF56235">
    <property type="entry name" value="N-terminal nucleophile aminohydrolases (Ntn hydrolases)"/>
    <property type="match status" value="1"/>
</dbReference>
<dbReference type="Gene3D" id="1.10.439.10">
    <property type="entry name" value="Penicillin Amidohydrolase, domain 1"/>
    <property type="match status" value="1"/>
</dbReference>
<evidence type="ECO:0000256" key="3">
    <source>
        <dbReference type="ARBA" id="ARBA00023145"/>
    </source>
</evidence>